<organism evidence="2 3">
    <name type="scientific">Pleurodeles waltl</name>
    <name type="common">Iberian ribbed newt</name>
    <dbReference type="NCBI Taxonomy" id="8319"/>
    <lineage>
        <taxon>Eukaryota</taxon>
        <taxon>Metazoa</taxon>
        <taxon>Chordata</taxon>
        <taxon>Craniata</taxon>
        <taxon>Vertebrata</taxon>
        <taxon>Euteleostomi</taxon>
        <taxon>Amphibia</taxon>
        <taxon>Batrachia</taxon>
        <taxon>Caudata</taxon>
        <taxon>Salamandroidea</taxon>
        <taxon>Salamandridae</taxon>
        <taxon>Pleurodelinae</taxon>
        <taxon>Pleurodeles</taxon>
    </lineage>
</organism>
<evidence type="ECO:0000313" key="3">
    <source>
        <dbReference type="Proteomes" id="UP001066276"/>
    </source>
</evidence>
<gene>
    <name evidence="2" type="ORF">NDU88_010854</name>
</gene>
<proteinExistence type="predicted"/>
<dbReference type="Proteomes" id="UP001066276">
    <property type="component" value="Chromosome 7"/>
</dbReference>
<evidence type="ECO:0000313" key="2">
    <source>
        <dbReference type="EMBL" id="KAJ1132545.1"/>
    </source>
</evidence>
<sequence length="137" mass="15049">MLAGPRSILRAATFISRETEIITEKMKRPLCANKWQLSPGADRGATRAAEGRREQEGSRKCRPYLMTSCEKGCRTSLPFWCHTPLSPHVTADNIYAGRAADAPMASPSAPVHARPCPGARNAVRLNENTIRIRYTGA</sequence>
<dbReference type="EMBL" id="JANPWB010000011">
    <property type="protein sequence ID" value="KAJ1132545.1"/>
    <property type="molecule type" value="Genomic_DNA"/>
</dbReference>
<keyword evidence="3" id="KW-1185">Reference proteome</keyword>
<name>A0AAV7Q3E9_PLEWA</name>
<protein>
    <submittedName>
        <fullName evidence="2">Uncharacterized protein</fullName>
    </submittedName>
</protein>
<evidence type="ECO:0000256" key="1">
    <source>
        <dbReference type="SAM" id="MobiDB-lite"/>
    </source>
</evidence>
<accession>A0AAV7Q3E9</accession>
<feature type="region of interest" description="Disordered" evidence="1">
    <location>
        <begin position="34"/>
        <end position="58"/>
    </location>
</feature>
<comment type="caution">
    <text evidence="2">The sequence shown here is derived from an EMBL/GenBank/DDBJ whole genome shotgun (WGS) entry which is preliminary data.</text>
</comment>
<feature type="compositionally biased region" description="Basic and acidic residues" evidence="1">
    <location>
        <begin position="49"/>
        <end position="58"/>
    </location>
</feature>
<dbReference type="AlphaFoldDB" id="A0AAV7Q3E9"/>
<reference evidence="2" key="1">
    <citation type="journal article" date="2022" name="bioRxiv">
        <title>Sequencing and chromosome-scale assembly of the giantPleurodeles waltlgenome.</title>
        <authorList>
            <person name="Brown T."/>
            <person name="Elewa A."/>
            <person name="Iarovenko S."/>
            <person name="Subramanian E."/>
            <person name="Araus A.J."/>
            <person name="Petzold A."/>
            <person name="Susuki M."/>
            <person name="Suzuki K.-i.T."/>
            <person name="Hayashi T."/>
            <person name="Toyoda A."/>
            <person name="Oliveira C."/>
            <person name="Osipova E."/>
            <person name="Leigh N.D."/>
            <person name="Simon A."/>
            <person name="Yun M.H."/>
        </authorList>
    </citation>
    <scope>NUCLEOTIDE SEQUENCE</scope>
    <source>
        <strain evidence="2">20211129_DDA</strain>
        <tissue evidence="2">Liver</tissue>
    </source>
</reference>